<dbReference type="NCBIfam" id="TIGR04256">
    <property type="entry name" value="GxxExxY"/>
    <property type="match status" value="1"/>
</dbReference>
<gene>
    <name evidence="1" type="ORF">PFR001_LOCUS1564</name>
</gene>
<reference evidence="1 2" key="1">
    <citation type="submission" date="2021-11" db="EMBL/GenBank/DDBJ databases">
        <authorList>
            <person name="Islam A."/>
            <person name="Islam S."/>
            <person name="Flora M.S."/>
            <person name="Rahman M."/>
            <person name="Ziaur R.M."/>
            <person name="Epstein J.H."/>
            <person name="Hassan M."/>
            <person name="Klassen M."/>
            <person name="Woodard K."/>
            <person name="Webb A."/>
            <person name="Webby R.J."/>
            <person name="El Zowalaty M.E."/>
        </authorList>
    </citation>
    <scope>NUCLEOTIDE SEQUENCE [LARGE SCALE GENOMIC DNA]</scope>
    <source>
        <strain evidence="1">Pf1</strain>
    </source>
</reference>
<evidence type="ECO:0008006" key="3">
    <source>
        <dbReference type="Google" id="ProtNLM"/>
    </source>
</evidence>
<protein>
    <recommendedName>
        <fullName evidence="3">GxxExxY protein</fullName>
    </recommendedName>
</protein>
<proteinExistence type="predicted"/>
<sequence>MATRSKTREVHEVAVVTQISTSTESMTRPNRNKKQEQLKPEIEIQSRNVVDELREKLHKISFGEPKDSSTHALPRITSALQLKQELVLLCNEVFNVLGPFNLEATYQRALALELQDRGITVLSEVEIPIEYKGQPIATRRVDLYLKLDKPVILELKAVVTGLKTKHLKQLQFYMTHFKVNEGYLINFPHVTGFPDENNMLCIEHVLQPKGGLGVSDRVTRSSVPRKNMMPTIIHVQQVKTARKKTVLVESTPFFSLRRHPVAKSPTHVVGQSTNGRPK</sequence>
<organism evidence="1 2">
    <name type="scientific">Peronospora farinosa</name>
    <dbReference type="NCBI Taxonomy" id="134698"/>
    <lineage>
        <taxon>Eukaryota</taxon>
        <taxon>Sar</taxon>
        <taxon>Stramenopiles</taxon>
        <taxon>Oomycota</taxon>
        <taxon>Peronosporomycetes</taxon>
        <taxon>Peronosporales</taxon>
        <taxon>Peronosporaceae</taxon>
        <taxon>Peronospora</taxon>
    </lineage>
</organism>
<comment type="caution">
    <text evidence="1">The sequence shown here is derived from an EMBL/GenBank/DDBJ whole genome shotgun (WGS) entry which is preliminary data.</text>
</comment>
<evidence type="ECO:0000313" key="1">
    <source>
        <dbReference type="EMBL" id="CAH0485899.1"/>
    </source>
</evidence>
<dbReference type="Pfam" id="PF13366">
    <property type="entry name" value="PDDEXK_3"/>
    <property type="match status" value="1"/>
</dbReference>
<accession>A0ABN8BY45</accession>
<keyword evidence="2" id="KW-1185">Reference proteome</keyword>
<evidence type="ECO:0000313" key="2">
    <source>
        <dbReference type="Proteomes" id="UP001157938"/>
    </source>
</evidence>
<dbReference type="EMBL" id="CAKLBC010000327">
    <property type="protein sequence ID" value="CAH0485899.1"/>
    <property type="molecule type" value="Genomic_DNA"/>
</dbReference>
<dbReference type="Proteomes" id="UP001157938">
    <property type="component" value="Unassembled WGS sequence"/>
</dbReference>
<dbReference type="InterPro" id="IPR026350">
    <property type="entry name" value="GxxExxY"/>
</dbReference>
<name>A0ABN8BY45_9STRA</name>